<accession>A0A433BAM6</accession>
<gene>
    <name evidence="2" type="ORF">BC936DRAFT_139128</name>
</gene>
<evidence type="ECO:0000313" key="2">
    <source>
        <dbReference type="EMBL" id="RUP22048.1"/>
    </source>
</evidence>
<dbReference type="AlphaFoldDB" id="A0A433BAM6"/>
<keyword evidence="3" id="KW-1185">Reference proteome</keyword>
<evidence type="ECO:0008006" key="4">
    <source>
        <dbReference type="Google" id="ProtNLM"/>
    </source>
</evidence>
<dbReference type="Gene3D" id="3.40.50.1110">
    <property type="entry name" value="SGNH hydrolase"/>
    <property type="match status" value="1"/>
</dbReference>
<comment type="caution">
    <text evidence="2">The sequence shown here is derived from an EMBL/GenBank/DDBJ whole genome shotgun (WGS) entry which is preliminary data.</text>
</comment>
<dbReference type="OrthoDB" id="544608at2759"/>
<dbReference type="InterPro" id="IPR036514">
    <property type="entry name" value="SGNH_hydro_sf"/>
</dbReference>
<reference evidence="2 3" key="1">
    <citation type="journal article" date="2018" name="New Phytol.">
        <title>Phylogenomics of Endogonaceae and evolution of mycorrhizas within Mucoromycota.</title>
        <authorList>
            <person name="Chang Y."/>
            <person name="Desiro A."/>
            <person name="Na H."/>
            <person name="Sandor L."/>
            <person name="Lipzen A."/>
            <person name="Clum A."/>
            <person name="Barry K."/>
            <person name="Grigoriev I.V."/>
            <person name="Martin F.M."/>
            <person name="Stajich J.E."/>
            <person name="Smith M.E."/>
            <person name="Bonito G."/>
            <person name="Spatafora J.W."/>
        </authorList>
    </citation>
    <scope>NUCLEOTIDE SEQUENCE [LARGE SCALE GENOMIC DNA]</scope>
    <source>
        <strain evidence="2 3">GMNB39</strain>
    </source>
</reference>
<name>A0A433BAM6_9FUNG</name>
<feature type="transmembrane region" description="Helical" evidence="1">
    <location>
        <begin position="16"/>
        <end position="35"/>
    </location>
</feature>
<keyword evidence="1" id="KW-0812">Transmembrane</keyword>
<organism evidence="2 3">
    <name type="scientific">Jimgerdemannia flammicorona</name>
    <dbReference type="NCBI Taxonomy" id="994334"/>
    <lineage>
        <taxon>Eukaryota</taxon>
        <taxon>Fungi</taxon>
        <taxon>Fungi incertae sedis</taxon>
        <taxon>Mucoromycota</taxon>
        <taxon>Mucoromycotina</taxon>
        <taxon>Endogonomycetes</taxon>
        <taxon>Endogonales</taxon>
        <taxon>Endogonaceae</taxon>
        <taxon>Jimgerdemannia</taxon>
    </lineage>
</organism>
<proteinExistence type="predicted"/>
<dbReference type="Proteomes" id="UP000268093">
    <property type="component" value="Unassembled WGS sequence"/>
</dbReference>
<protein>
    <recommendedName>
        <fullName evidence="4">SGNH hydrolase-type esterase domain-containing protein</fullName>
    </recommendedName>
</protein>
<dbReference type="PANTHER" id="PTHR34407:SF1">
    <property type="entry name" value="SGNH HYDROLASE-TYPE ESTERASE DOMAIN-CONTAINING PROTEIN"/>
    <property type="match status" value="1"/>
</dbReference>
<dbReference type="SUPFAM" id="SSF52266">
    <property type="entry name" value="SGNH hydrolase"/>
    <property type="match status" value="1"/>
</dbReference>
<keyword evidence="1" id="KW-0472">Membrane</keyword>
<evidence type="ECO:0000256" key="1">
    <source>
        <dbReference type="SAM" id="Phobius"/>
    </source>
</evidence>
<sequence length="548" mass="61175">MPPYASVGLPRRENRYLYLVFLTSTVLLLVTLFGLQSSPSTRVAVNITQLDDAQTTHVPKQDTTQHDTPVVLEGDVLFEDKDPEKPEMAETTDRIPFTPETKPTYPFCPRCGAGDTICREFGDLVLRRSVAYEGTSRRLQEKLVAAMEGNPTKFAIMGGSGTLREVAEVVGVGVVSTGRTLKDMNETFHSRTFDWWNKQFPHSGNSIVSGAKPATQSSYFAFCYAEHIPLDVDVILLEFSVNDGSPFPNPEGAGDSGAIQAMDWLVRSLLRLPSKPAVILISLYSFKAGEYFNGQESHLPVVNYYDIPYISMKNALYDYANRHPEDIRPVLYNDGHHLSAEGHRVAAELIVHHIQRQICALDRGEIRIDEMTLSPGRFPLETDTDLPMVDIWTKRTGIKNFREFQPRCYTFATTASVSATGVAAYRPSVMQGWKFWDWKKEKYYIVASVPGSLITFPIRVTQGRVFMTIFKSAMYELGDVWCWADSDKAAGTKVAGYWDSVHNIGMTVPLFEGLPEGQHDVSCEVLGSDRSSHPNNGTNFRILAIVSG</sequence>
<keyword evidence="1" id="KW-1133">Transmembrane helix</keyword>
<evidence type="ECO:0000313" key="3">
    <source>
        <dbReference type="Proteomes" id="UP000268093"/>
    </source>
</evidence>
<dbReference type="CDD" id="cd00229">
    <property type="entry name" value="SGNH_hydrolase"/>
    <property type="match status" value="1"/>
</dbReference>
<dbReference type="PANTHER" id="PTHR34407">
    <property type="entry name" value="EXPRESSED PROTEIN"/>
    <property type="match status" value="1"/>
</dbReference>
<dbReference type="EMBL" id="RBNI01014335">
    <property type="protein sequence ID" value="RUP22048.1"/>
    <property type="molecule type" value="Genomic_DNA"/>
</dbReference>